<dbReference type="AlphaFoldDB" id="A0A9P6WQR9"/>
<accession>A0A9P6WQR9</accession>
<protein>
    <submittedName>
        <fullName evidence="8">Uncharacterized protein</fullName>
    </submittedName>
</protein>
<sequence length="265" mass="31251">MATSDKLPSTTTTTNIPNVIPEKELKESTPNLTTEQTKGKKLRKIKKPKQTNSKLLWLIGHIMTLSFGIFYSIYYVQRRSQHRFLPWISYKLALIGIWLSYTISIQSQYNLKSIPHYTTLISTENFQYLLLSIFWFFNRNSMFKILPYMIVSLLHIAQKFNLNAILKLESKLSALVLYNELFLFLILTIDTLLLRGTSGYGLIAYCMFMWLRILQSENTRFFLYDNIKKFDTQISKSKNEKVKSAWIKVKKFLSTKQARFEQKYL</sequence>
<evidence type="ECO:0000256" key="7">
    <source>
        <dbReference type="SAM" id="Phobius"/>
    </source>
</evidence>
<comment type="similarity">
    <text evidence="2">Belongs to the PER33/POM33 family.</text>
</comment>
<evidence type="ECO:0000256" key="6">
    <source>
        <dbReference type="SAM" id="MobiDB-lite"/>
    </source>
</evidence>
<gene>
    <name evidence="8" type="ORF">C6P40_002121</name>
</gene>
<evidence type="ECO:0000313" key="8">
    <source>
        <dbReference type="EMBL" id="KAG0690622.1"/>
    </source>
</evidence>
<feature type="transmembrane region" description="Helical" evidence="7">
    <location>
        <begin position="117"/>
        <end position="137"/>
    </location>
</feature>
<keyword evidence="3 7" id="KW-0812">Transmembrane</keyword>
<dbReference type="OrthoDB" id="5581259at2759"/>
<dbReference type="Proteomes" id="UP000697127">
    <property type="component" value="Unassembled WGS sequence"/>
</dbReference>
<proteinExistence type="inferred from homology"/>
<dbReference type="EMBL" id="PUHW01000024">
    <property type="protein sequence ID" value="KAG0690622.1"/>
    <property type="molecule type" value="Genomic_DNA"/>
</dbReference>
<reference evidence="8" key="1">
    <citation type="submission" date="2020-11" db="EMBL/GenBank/DDBJ databases">
        <title>Kefir isolates.</title>
        <authorList>
            <person name="Marcisauskas S."/>
            <person name="Kim Y."/>
            <person name="Blasche S."/>
        </authorList>
    </citation>
    <scope>NUCLEOTIDE SEQUENCE</scope>
    <source>
        <strain evidence="8">Olga-1</strain>
    </source>
</reference>
<dbReference type="GO" id="GO:0061024">
    <property type="term" value="P:membrane organization"/>
    <property type="evidence" value="ECO:0007669"/>
    <property type="project" value="TreeGrafter"/>
</dbReference>
<evidence type="ECO:0000256" key="4">
    <source>
        <dbReference type="ARBA" id="ARBA00022989"/>
    </source>
</evidence>
<evidence type="ECO:0000256" key="2">
    <source>
        <dbReference type="ARBA" id="ARBA00007322"/>
    </source>
</evidence>
<dbReference type="GO" id="GO:0071786">
    <property type="term" value="P:endoplasmic reticulum tubular network organization"/>
    <property type="evidence" value="ECO:0007669"/>
    <property type="project" value="TreeGrafter"/>
</dbReference>
<evidence type="ECO:0000256" key="1">
    <source>
        <dbReference type="ARBA" id="ARBA00004141"/>
    </source>
</evidence>
<evidence type="ECO:0000256" key="5">
    <source>
        <dbReference type="ARBA" id="ARBA00023136"/>
    </source>
</evidence>
<organism evidence="8 9">
    <name type="scientific">Pichia californica</name>
    <dbReference type="NCBI Taxonomy" id="460514"/>
    <lineage>
        <taxon>Eukaryota</taxon>
        <taxon>Fungi</taxon>
        <taxon>Dikarya</taxon>
        <taxon>Ascomycota</taxon>
        <taxon>Saccharomycotina</taxon>
        <taxon>Pichiomycetes</taxon>
        <taxon>Pichiales</taxon>
        <taxon>Pichiaceae</taxon>
        <taxon>Pichia</taxon>
    </lineage>
</organism>
<dbReference type="GO" id="GO:0016020">
    <property type="term" value="C:membrane"/>
    <property type="evidence" value="ECO:0007669"/>
    <property type="project" value="UniProtKB-SubCell"/>
</dbReference>
<feature type="transmembrane region" description="Helical" evidence="7">
    <location>
        <begin position="55"/>
        <end position="75"/>
    </location>
</feature>
<comment type="caution">
    <text evidence="8">The sequence shown here is derived from an EMBL/GenBank/DDBJ whole genome shotgun (WGS) entry which is preliminary data.</text>
</comment>
<name>A0A9P6WQR9_9ASCO</name>
<dbReference type="GO" id="GO:0005783">
    <property type="term" value="C:endoplasmic reticulum"/>
    <property type="evidence" value="ECO:0007669"/>
    <property type="project" value="TreeGrafter"/>
</dbReference>
<comment type="subcellular location">
    <subcellularLocation>
        <location evidence="1">Membrane</location>
        <topology evidence="1">Multi-pass membrane protein</topology>
    </subcellularLocation>
</comment>
<dbReference type="Pfam" id="PF03661">
    <property type="entry name" value="TMEM33_Pom33"/>
    <property type="match status" value="1"/>
</dbReference>
<feature type="region of interest" description="Disordered" evidence="6">
    <location>
        <begin position="1"/>
        <end position="44"/>
    </location>
</feature>
<feature type="transmembrane region" description="Helical" evidence="7">
    <location>
        <begin position="172"/>
        <end position="192"/>
    </location>
</feature>
<keyword evidence="4 7" id="KW-1133">Transmembrane helix</keyword>
<dbReference type="PANTHER" id="PTHR12703">
    <property type="entry name" value="TRANSMEMBRANE PROTEIN 33"/>
    <property type="match status" value="1"/>
</dbReference>
<keyword evidence="5 7" id="KW-0472">Membrane</keyword>
<dbReference type="InterPro" id="IPR051645">
    <property type="entry name" value="PER33/POM33_regulator"/>
</dbReference>
<evidence type="ECO:0000256" key="3">
    <source>
        <dbReference type="ARBA" id="ARBA00022692"/>
    </source>
</evidence>
<dbReference type="InterPro" id="IPR005344">
    <property type="entry name" value="TMEM33/Pom33"/>
</dbReference>
<evidence type="ECO:0000313" key="9">
    <source>
        <dbReference type="Proteomes" id="UP000697127"/>
    </source>
</evidence>
<feature type="transmembrane region" description="Helical" evidence="7">
    <location>
        <begin position="87"/>
        <end position="105"/>
    </location>
</feature>
<keyword evidence="9" id="KW-1185">Reference proteome</keyword>
<feature type="transmembrane region" description="Helical" evidence="7">
    <location>
        <begin position="143"/>
        <end position="160"/>
    </location>
</feature>
<dbReference type="PANTHER" id="PTHR12703:SF3">
    <property type="entry name" value="ABR032WP"/>
    <property type="match status" value="1"/>
</dbReference>